<feature type="domain" description="Class II aldolase/adducin N-terminal" evidence="2">
    <location>
        <begin position="82"/>
        <end position="189"/>
    </location>
</feature>
<dbReference type="EMBL" id="CAJSLV010000071">
    <property type="protein sequence ID" value="CAG6396416.1"/>
    <property type="molecule type" value="Genomic_DNA"/>
</dbReference>
<feature type="compositionally biased region" description="Basic and acidic residues" evidence="1">
    <location>
        <begin position="216"/>
        <end position="235"/>
    </location>
</feature>
<dbReference type="SUPFAM" id="SSF53639">
    <property type="entry name" value="AraD/HMP-PK domain-like"/>
    <property type="match status" value="1"/>
</dbReference>
<name>A0A9W4GSZ0_9ACTN</name>
<dbReference type="Gene3D" id="3.40.225.10">
    <property type="entry name" value="Class II aldolase/adducin N-terminal domain"/>
    <property type="match status" value="1"/>
</dbReference>
<comment type="caution">
    <text evidence="3">The sequence shown here is derived from an EMBL/GenBank/DDBJ whole genome shotgun (WGS) entry which is preliminary data.</text>
</comment>
<gene>
    <name evidence="3" type="ORF">SCOCK_400073</name>
</gene>
<dbReference type="Pfam" id="PF00596">
    <property type="entry name" value="Aldolase_II"/>
    <property type="match status" value="1"/>
</dbReference>
<dbReference type="InterPro" id="IPR001303">
    <property type="entry name" value="Aldolase_II/adducin_N"/>
</dbReference>
<keyword evidence="4" id="KW-1185">Reference proteome</keyword>
<sequence>MSADDFTATLLDDAAVAFRVLRETGTLTPSATLSFVVREPGGDRVLNVKHPDPFRPDAPVQAVPTSIVDGPGALRPWGDGIRYTAVFAAHPWLGSIAHVHTPHLAAWAQAHRPFPLRYVPAQRETTAAELPVYLDRHEGEDEFILRALADEPDVPGILEANGGATLWSRGGLLDLARLILIVEEGARAQTLAEPLGGAEDFGPGVLAQQWNAMGRGDSDRARERIARTEARYSTA</sequence>
<dbReference type="RefSeq" id="WP_251494780.1">
    <property type="nucleotide sequence ID" value="NZ_CAJSLV010000071.1"/>
</dbReference>
<feature type="region of interest" description="Disordered" evidence="1">
    <location>
        <begin position="214"/>
        <end position="235"/>
    </location>
</feature>
<dbReference type="Proteomes" id="UP001152519">
    <property type="component" value="Unassembled WGS sequence"/>
</dbReference>
<dbReference type="InterPro" id="IPR036409">
    <property type="entry name" value="Aldolase_II/adducin_N_sf"/>
</dbReference>
<evidence type="ECO:0000313" key="3">
    <source>
        <dbReference type="EMBL" id="CAG6396416.1"/>
    </source>
</evidence>
<dbReference type="AlphaFoldDB" id="A0A9W4GSZ0"/>
<evidence type="ECO:0000256" key="1">
    <source>
        <dbReference type="SAM" id="MobiDB-lite"/>
    </source>
</evidence>
<proteinExistence type="predicted"/>
<reference evidence="3" key="1">
    <citation type="submission" date="2021-05" db="EMBL/GenBank/DDBJ databases">
        <authorList>
            <person name="Arsene-Ploetze F."/>
        </authorList>
    </citation>
    <scope>NUCLEOTIDE SEQUENCE</scope>
    <source>
        <strain evidence="3">DSM 42138</strain>
    </source>
</reference>
<organism evidence="3 4">
    <name type="scientific">Actinacidiphila cocklensis</name>
    <dbReference type="NCBI Taxonomy" id="887465"/>
    <lineage>
        <taxon>Bacteria</taxon>
        <taxon>Bacillati</taxon>
        <taxon>Actinomycetota</taxon>
        <taxon>Actinomycetes</taxon>
        <taxon>Kitasatosporales</taxon>
        <taxon>Streptomycetaceae</taxon>
        <taxon>Actinacidiphila</taxon>
    </lineage>
</organism>
<evidence type="ECO:0000259" key="2">
    <source>
        <dbReference type="Pfam" id="PF00596"/>
    </source>
</evidence>
<accession>A0A9W4GSZ0</accession>
<protein>
    <submittedName>
        <fullName evidence="3">Class II Aldolase and Adducin N-terminal domain-containing protein</fullName>
    </submittedName>
</protein>
<evidence type="ECO:0000313" key="4">
    <source>
        <dbReference type="Proteomes" id="UP001152519"/>
    </source>
</evidence>